<dbReference type="HOGENOM" id="CLU_176022_4_1_9"/>
<dbReference type="EMBL" id="CP002739">
    <property type="protein sequence ID" value="AEF18357.1"/>
    <property type="molecule type" value="Genomic_DNA"/>
</dbReference>
<dbReference type="Proteomes" id="UP000007239">
    <property type="component" value="Chromosome"/>
</dbReference>
<dbReference type="AlphaFoldDB" id="F6BFQ3"/>
<reference evidence="3" key="1">
    <citation type="submission" date="2011-05" db="EMBL/GenBank/DDBJ databases">
        <title>Complete sequence of Thermoanaerobacterium xylanolyticum LX-11.</title>
        <authorList>
            <consortium name="US DOE Joint Genome Institute"/>
            <person name="Lucas S."/>
            <person name="Han J."/>
            <person name="Lapidus A."/>
            <person name="Cheng J.-F."/>
            <person name="Goodwin L."/>
            <person name="Pitluck S."/>
            <person name="Peters L."/>
            <person name="Mikhailova N."/>
            <person name="Lu M."/>
            <person name="Han C."/>
            <person name="Tapia R."/>
            <person name="Land M."/>
            <person name="Hauser L."/>
            <person name="Kyrpides N."/>
            <person name="Ivanova N."/>
            <person name="Pagani I."/>
            <person name="Hemme C."/>
            <person name="Woyke T."/>
        </authorList>
    </citation>
    <scope>NUCLEOTIDE SEQUENCE</scope>
    <source>
        <strain evidence="3">LX-11</strain>
    </source>
</reference>
<protein>
    <recommendedName>
        <fullName evidence="2">Inner membrane protein YgaP-like transmembrane domain-containing protein</fullName>
    </recommendedName>
</protein>
<gene>
    <name evidence="3" type="ordered locus">Thexy_2358</name>
</gene>
<accession>F6BFQ3</accession>
<proteinExistence type="predicted"/>
<name>F6BFQ3_THEXL</name>
<dbReference type="RefSeq" id="WP_013789080.1">
    <property type="nucleotide sequence ID" value="NC_015555.1"/>
</dbReference>
<dbReference type="InterPro" id="IPR021309">
    <property type="entry name" value="YgaP-like_TM"/>
</dbReference>
<feature type="transmembrane region" description="Helical" evidence="1">
    <location>
        <begin position="33"/>
        <end position="56"/>
    </location>
</feature>
<dbReference type="Pfam" id="PF11127">
    <property type="entry name" value="YgaP-like_TM"/>
    <property type="match status" value="1"/>
</dbReference>
<evidence type="ECO:0000259" key="2">
    <source>
        <dbReference type="Pfam" id="PF11127"/>
    </source>
</evidence>
<keyword evidence="1" id="KW-1133">Transmembrane helix</keyword>
<keyword evidence="1" id="KW-0472">Membrane</keyword>
<dbReference type="KEGG" id="txy:Thexy_2358"/>
<feature type="transmembrane region" description="Helical" evidence="1">
    <location>
        <begin position="12"/>
        <end position="27"/>
    </location>
</feature>
<keyword evidence="4" id="KW-1185">Reference proteome</keyword>
<feature type="domain" description="Inner membrane protein YgaP-like transmembrane" evidence="2">
    <location>
        <begin position="1"/>
        <end position="63"/>
    </location>
</feature>
<evidence type="ECO:0000313" key="3">
    <source>
        <dbReference type="EMBL" id="AEF18357.1"/>
    </source>
</evidence>
<keyword evidence="1" id="KW-0812">Transmembrane</keyword>
<evidence type="ECO:0000256" key="1">
    <source>
        <dbReference type="SAM" id="Phobius"/>
    </source>
</evidence>
<dbReference type="eggNOG" id="ENOG5033A4Z">
    <property type="taxonomic scope" value="Bacteria"/>
</dbReference>
<evidence type="ECO:0000313" key="4">
    <source>
        <dbReference type="Proteomes" id="UP000007239"/>
    </source>
</evidence>
<organism evidence="3 4">
    <name type="scientific">Thermoanaerobacterium xylanolyticum (strain ATCC 49914 / DSM 7097 / LX-11)</name>
    <dbReference type="NCBI Taxonomy" id="858215"/>
    <lineage>
        <taxon>Bacteria</taxon>
        <taxon>Bacillati</taxon>
        <taxon>Bacillota</taxon>
        <taxon>Clostridia</taxon>
        <taxon>Thermoanaerobacterales</taxon>
        <taxon>Thermoanaerobacteraceae</taxon>
        <taxon>Thermoanaerobacterium</taxon>
    </lineage>
</organism>
<dbReference type="STRING" id="858215.Thexy_2358"/>
<sequence>MKSNVGSVDKIVRYVIGIILLLLLFILKGNARYWGLLGLIPILTAAFGFCPLYRIFGISTAKKEDKSEKKN</sequence>